<evidence type="ECO:0000313" key="1">
    <source>
        <dbReference type="EMBL" id="CAD5236320.1"/>
    </source>
</evidence>
<keyword evidence="2" id="KW-1185">Reference proteome</keyword>
<proteinExistence type="predicted"/>
<gene>
    <name evidence="1" type="ORF">LLCLJKAH_00331</name>
</gene>
<name>A0A7R8R5K2_9CAUD</name>
<evidence type="ECO:0000313" key="2">
    <source>
        <dbReference type="Proteomes" id="UP000596247"/>
    </source>
</evidence>
<dbReference type="Proteomes" id="UP000596247">
    <property type="component" value="Chromosome"/>
</dbReference>
<accession>A0A7R8R5K2</accession>
<protein>
    <submittedName>
        <fullName evidence="1">Uncharacterized protein</fullName>
    </submittedName>
</protein>
<sequence>MITEIIQGLVVMGSKDTVLLNPNSLDDFTRRKIIPLYLGVTDYENPALKQEPAHEYIRNIFAEIPDVDDDTYIGNLFNFRFVDNQLQADLSVSTKFKRETVLRALSSFRYKKFKTVARFIPIARGGRITTMCQHNSRVTDGTVYDVRLTSFHFIWR</sequence>
<reference evidence="1 2" key="1">
    <citation type="submission" date="2020-09" db="EMBL/GenBank/DDBJ databases">
        <authorList>
            <person name="Jameson E."/>
        </authorList>
    </citation>
    <scope>NUCLEOTIDE SEQUENCE [LARGE SCALE GENOMIC DNA]</scope>
</reference>
<dbReference type="EMBL" id="LR881104">
    <property type="protein sequence ID" value="CAD5236320.1"/>
    <property type="molecule type" value="Genomic_DNA"/>
</dbReference>
<organism evidence="1 2">
    <name type="scientific">Klebsiella phage vB_KvM-Eowyn</name>
    <dbReference type="NCBI Taxonomy" id="2762819"/>
    <lineage>
        <taxon>Viruses</taxon>
        <taxon>Duplodnaviria</taxon>
        <taxon>Heunggongvirae</taxon>
        <taxon>Uroviricota</taxon>
        <taxon>Caudoviricetes</taxon>
        <taxon>Chimalliviridae</taxon>
        <taxon>Eowynvirus</taxon>
        <taxon>Eowynvirus eowyn</taxon>
    </lineage>
</organism>